<reference evidence="1" key="1">
    <citation type="submission" date="2023-07" db="EMBL/GenBank/DDBJ databases">
        <title>AMR profile of multidrug- resistance Chryseobacterium gambrini related strain.</title>
        <authorList>
            <person name="Kirdat K."/>
            <person name="Bhatt A."/>
            <person name="Kuyare S."/>
            <person name="Yadav A."/>
        </authorList>
    </citation>
    <scope>NUCLEOTIDE SEQUENCE</scope>
    <source>
        <strain evidence="1">APV-1</strain>
    </source>
</reference>
<comment type="caution">
    <text evidence="1">The sequence shown here is derived from an EMBL/GenBank/DDBJ whole genome shotgun (WGS) entry which is preliminary data.</text>
</comment>
<evidence type="ECO:0000313" key="1">
    <source>
        <dbReference type="EMBL" id="MDO3425457.1"/>
    </source>
</evidence>
<dbReference type="RefSeq" id="WP_302716146.1">
    <property type="nucleotide sequence ID" value="NZ_JAULSJ010000015.1"/>
</dbReference>
<evidence type="ECO:0000313" key="2">
    <source>
        <dbReference type="Proteomes" id="UP001168128"/>
    </source>
</evidence>
<protein>
    <recommendedName>
        <fullName evidence="3">Lipoprotein</fullName>
    </recommendedName>
</protein>
<dbReference type="PROSITE" id="PS51257">
    <property type="entry name" value="PROKAR_LIPOPROTEIN"/>
    <property type="match status" value="1"/>
</dbReference>
<evidence type="ECO:0008006" key="3">
    <source>
        <dbReference type="Google" id="ProtNLM"/>
    </source>
</evidence>
<keyword evidence="2" id="KW-1185">Reference proteome</keyword>
<accession>A0ABT8U341</accession>
<dbReference type="EMBL" id="JAULSJ010000015">
    <property type="protein sequence ID" value="MDO3425457.1"/>
    <property type="molecule type" value="Genomic_DNA"/>
</dbReference>
<organism evidence="1 2">
    <name type="scientific">Chryseobacterium urinae</name>
    <dbReference type="NCBI Taxonomy" id="3058400"/>
    <lineage>
        <taxon>Bacteria</taxon>
        <taxon>Pseudomonadati</taxon>
        <taxon>Bacteroidota</taxon>
        <taxon>Flavobacteriia</taxon>
        <taxon>Flavobacteriales</taxon>
        <taxon>Weeksellaceae</taxon>
        <taxon>Chryseobacterium group</taxon>
        <taxon>Chryseobacterium</taxon>
    </lineage>
</organism>
<proteinExistence type="predicted"/>
<name>A0ABT8U341_9FLAO</name>
<dbReference type="Proteomes" id="UP001168128">
    <property type="component" value="Unassembled WGS sequence"/>
</dbReference>
<sequence length="177" mass="21018">MGRNNNLLTLLLPLIITSCLSDNKKEYTNVYWLPKTKELAGTYLIDRHFHEKDKLPSDSIVLVLNANGKFKVRNFLSLDSNDYNNNFEFIPYAEGKWSLIKNPISSKENDYSTSIIMEYTGIYDKYNKYDKYLNKNNKFLEIQEMQMKISDSSFIFCFFTGDPDHNQYRYYFNQIKK</sequence>
<gene>
    <name evidence="1" type="ORF">QWT87_11190</name>
</gene>